<proteinExistence type="predicted"/>
<keyword evidence="2" id="KW-1185">Reference proteome</keyword>
<dbReference type="Proteomes" id="UP000266861">
    <property type="component" value="Unassembled WGS sequence"/>
</dbReference>
<sequence length="49" mass="5660">MTTMKYSMAKHFTGKTLNNETTMKKNGHENSIERVIELSQEQLNLSCIK</sequence>
<dbReference type="EMBL" id="PQFF01000182">
    <property type="protein sequence ID" value="RHZ76659.1"/>
    <property type="molecule type" value="Genomic_DNA"/>
</dbReference>
<comment type="caution">
    <text evidence="1">The sequence shown here is derived from an EMBL/GenBank/DDBJ whole genome shotgun (WGS) entry which is preliminary data.</text>
</comment>
<protein>
    <submittedName>
        <fullName evidence="1">Uncharacterized protein</fullName>
    </submittedName>
</protein>
<evidence type="ECO:0000313" key="2">
    <source>
        <dbReference type="Proteomes" id="UP000266861"/>
    </source>
</evidence>
<dbReference type="AlphaFoldDB" id="A0A397IKY0"/>
<name>A0A397IKY0_9GLOM</name>
<gene>
    <name evidence="1" type="ORF">Glove_194g176</name>
</gene>
<reference evidence="1 2" key="1">
    <citation type="submission" date="2018-08" db="EMBL/GenBank/DDBJ databases">
        <title>Genome and evolution of the arbuscular mycorrhizal fungus Diversispora epigaea (formerly Glomus versiforme) and its bacterial endosymbionts.</title>
        <authorList>
            <person name="Sun X."/>
            <person name="Fei Z."/>
            <person name="Harrison M."/>
        </authorList>
    </citation>
    <scope>NUCLEOTIDE SEQUENCE [LARGE SCALE GENOMIC DNA]</scope>
    <source>
        <strain evidence="1 2">IT104</strain>
    </source>
</reference>
<organism evidence="1 2">
    <name type="scientific">Diversispora epigaea</name>
    <dbReference type="NCBI Taxonomy" id="1348612"/>
    <lineage>
        <taxon>Eukaryota</taxon>
        <taxon>Fungi</taxon>
        <taxon>Fungi incertae sedis</taxon>
        <taxon>Mucoromycota</taxon>
        <taxon>Glomeromycotina</taxon>
        <taxon>Glomeromycetes</taxon>
        <taxon>Diversisporales</taxon>
        <taxon>Diversisporaceae</taxon>
        <taxon>Diversispora</taxon>
    </lineage>
</organism>
<evidence type="ECO:0000313" key="1">
    <source>
        <dbReference type="EMBL" id="RHZ76659.1"/>
    </source>
</evidence>
<accession>A0A397IKY0</accession>